<keyword evidence="1" id="KW-0812">Transmembrane</keyword>
<keyword evidence="3" id="KW-1185">Reference proteome</keyword>
<name>A0ABY7SWU5_9RHOB</name>
<dbReference type="InterPro" id="IPR021273">
    <property type="entry name" value="DUF2852"/>
</dbReference>
<keyword evidence="1" id="KW-1133">Transmembrane helix</keyword>
<gene>
    <name evidence="2" type="ORF">JHW45_15355</name>
</gene>
<evidence type="ECO:0000313" key="3">
    <source>
        <dbReference type="Proteomes" id="UP001218412"/>
    </source>
</evidence>
<feature type="transmembrane region" description="Helical" evidence="1">
    <location>
        <begin position="35"/>
        <end position="61"/>
    </location>
</feature>
<dbReference type="Proteomes" id="UP001218412">
    <property type="component" value="Chromosome"/>
</dbReference>
<dbReference type="Pfam" id="PF11014">
    <property type="entry name" value="DUF2852"/>
    <property type="match status" value="1"/>
</dbReference>
<sequence>MHSASHQMSAYGTDAARGPGPFGRARDWLDERGKVAWIIAMILGFAIFWPVGLAILAYMIWSKRMFGCSNRSPARRFHAASTGNSAFDAYREETLKRLEDEHREFVDFLTKLREAKDKAEFDQFMNQRGDRPQS</sequence>
<evidence type="ECO:0000313" key="2">
    <source>
        <dbReference type="EMBL" id="WCR10417.1"/>
    </source>
</evidence>
<evidence type="ECO:0000256" key="1">
    <source>
        <dbReference type="SAM" id="Phobius"/>
    </source>
</evidence>
<protein>
    <submittedName>
        <fullName evidence="2">DUF2852 domain-containing protein</fullName>
    </submittedName>
</protein>
<keyword evidence="1" id="KW-0472">Membrane</keyword>
<dbReference type="EMBL" id="CP067134">
    <property type="protein sequence ID" value="WCR10417.1"/>
    <property type="molecule type" value="Genomic_DNA"/>
</dbReference>
<reference evidence="2 3" key="1">
    <citation type="submission" date="2021-01" db="EMBL/GenBank/DDBJ databases">
        <title>Biogeographic distribution of Paracoccus.</title>
        <authorList>
            <person name="Hollensteiner J."/>
            <person name="Leineberger J."/>
            <person name="Brinkhoff T."/>
            <person name="Daniel R."/>
        </authorList>
    </citation>
    <scope>NUCLEOTIDE SEQUENCE [LARGE SCALE GENOMIC DNA]</scope>
    <source>
        <strain evidence="2 3">LMG25392</strain>
    </source>
</reference>
<accession>A0ABY7SWU5</accession>
<proteinExistence type="predicted"/>
<organism evidence="2 3">
    <name type="scientific">Paracoccus stylophorae</name>
    <dbReference type="NCBI Taxonomy" id="659350"/>
    <lineage>
        <taxon>Bacteria</taxon>
        <taxon>Pseudomonadati</taxon>
        <taxon>Pseudomonadota</taxon>
        <taxon>Alphaproteobacteria</taxon>
        <taxon>Rhodobacterales</taxon>
        <taxon>Paracoccaceae</taxon>
        <taxon>Paracoccus</taxon>
    </lineage>
</organism>